<feature type="domain" description="BMC circularly permuted" evidence="3">
    <location>
        <begin position="9"/>
        <end position="109"/>
    </location>
</feature>
<gene>
    <name evidence="4" type="primary">pduU</name>
    <name evidence="4" type="ORF">NCTC12967_02881</name>
</gene>
<dbReference type="SUPFAM" id="SSF143414">
    <property type="entry name" value="CcmK-like"/>
    <property type="match status" value="1"/>
</dbReference>
<dbReference type="Proteomes" id="UP000273044">
    <property type="component" value="Chromosome"/>
</dbReference>
<sequence>MTELTDKTRIIQEFVPGKQVTLAHVIANPDPHLYPKIGLPAGSSGAIGVLTITPGEAAVIAADIATKSAGVELAFVDRFSGSLLITGQLADVESAVTGIVTTLQSILGFTPAPLTRT</sequence>
<keyword evidence="5" id="KW-1185">Reference proteome</keyword>
<dbReference type="AlphaFoldDB" id="A0A448N2E6"/>
<evidence type="ECO:0000313" key="4">
    <source>
        <dbReference type="EMBL" id="VEH71555.1"/>
    </source>
</evidence>
<dbReference type="Pfam" id="PF00936">
    <property type="entry name" value="BMC"/>
    <property type="match status" value="1"/>
</dbReference>
<dbReference type="InterPro" id="IPR044870">
    <property type="entry name" value="BMC_CP"/>
</dbReference>
<protein>
    <submittedName>
        <fullName evidence="4">Propanediol utilization protein PduU</fullName>
    </submittedName>
</protein>
<comment type="subcellular location">
    <subcellularLocation>
        <location evidence="1">Bacterial microcompartment</location>
    </subcellularLocation>
</comment>
<evidence type="ECO:0000256" key="2">
    <source>
        <dbReference type="ARBA" id="ARBA00024446"/>
    </source>
</evidence>
<dbReference type="InterPro" id="IPR000249">
    <property type="entry name" value="BMC_dom"/>
</dbReference>
<dbReference type="PANTHER" id="PTHR40449:SF2">
    <property type="entry name" value="BACTERIAL MICROCOMPARTMENT SHELL PROTEIN EUTS"/>
    <property type="match status" value="1"/>
</dbReference>
<dbReference type="RefSeq" id="WP_061787547.1">
    <property type="nucleotide sequence ID" value="NZ_CP072386.1"/>
</dbReference>
<accession>A0A448N2E6</accession>
<evidence type="ECO:0000313" key="5">
    <source>
        <dbReference type="Proteomes" id="UP000273044"/>
    </source>
</evidence>
<dbReference type="InterPro" id="IPR037233">
    <property type="entry name" value="CcmK-like_sf"/>
</dbReference>
<reference evidence="4 5" key="1">
    <citation type="submission" date="2018-12" db="EMBL/GenBank/DDBJ databases">
        <authorList>
            <consortium name="Pathogen Informatics"/>
        </authorList>
    </citation>
    <scope>NUCLEOTIDE SEQUENCE [LARGE SCALE GENOMIC DNA]</scope>
    <source>
        <strain evidence="4 5">NCTC12967</strain>
    </source>
</reference>
<name>A0A448N2E6_9ACTN</name>
<dbReference type="SMART" id="SM00877">
    <property type="entry name" value="BMC"/>
    <property type="match status" value="1"/>
</dbReference>
<dbReference type="PIRSF" id="PIRSF012296">
    <property type="entry name" value="EutS_PduU"/>
    <property type="match status" value="1"/>
</dbReference>
<dbReference type="EMBL" id="LR134406">
    <property type="protein sequence ID" value="VEH71555.1"/>
    <property type="molecule type" value="Genomic_DNA"/>
</dbReference>
<organism evidence="4 5">
    <name type="scientific">Arachnia propionica</name>
    <dbReference type="NCBI Taxonomy" id="1750"/>
    <lineage>
        <taxon>Bacteria</taxon>
        <taxon>Bacillati</taxon>
        <taxon>Actinomycetota</taxon>
        <taxon>Actinomycetes</taxon>
        <taxon>Propionibacteriales</taxon>
        <taxon>Propionibacteriaceae</taxon>
        <taxon>Arachnia</taxon>
    </lineage>
</organism>
<dbReference type="CDD" id="cd07046">
    <property type="entry name" value="BMC_PduU-EutS"/>
    <property type="match status" value="1"/>
</dbReference>
<dbReference type="GO" id="GO:0031469">
    <property type="term" value="C:bacterial microcompartment"/>
    <property type="evidence" value="ECO:0007669"/>
    <property type="project" value="UniProtKB-SubCell"/>
</dbReference>
<keyword evidence="2" id="KW-1283">Bacterial microcompartment</keyword>
<evidence type="ECO:0000256" key="1">
    <source>
        <dbReference type="ARBA" id="ARBA00024322"/>
    </source>
</evidence>
<proteinExistence type="predicted"/>
<dbReference type="InterPro" id="IPR009307">
    <property type="entry name" value="EutS/PduU/CutR"/>
</dbReference>
<evidence type="ECO:0000259" key="3">
    <source>
        <dbReference type="PROSITE" id="PS51931"/>
    </source>
</evidence>
<dbReference type="Gene3D" id="3.30.70.1710">
    <property type="match status" value="1"/>
</dbReference>
<dbReference type="PANTHER" id="PTHR40449">
    <property type="entry name" value="ETHANOLAMINE UTILIZATION PROTEIN EUTS"/>
    <property type="match status" value="1"/>
</dbReference>
<dbReference type="GeneID" id="64408290"/>
<dbReference type="PROSITE" id="PS51931">
    <property type="entry name" value="BMC_CP"/>
    <property type="match status" value="1"/>
</dbReference>